<dbReference type="InterPro" id="IPR020846">
    <property type="entry name" value="MFS_dom"/>
</dbReference>
<keyword evidence="2" id="KW-0813">Transport</keyword>
<protein>
    <submittedName>
        <fullName evidence="8">MFS transporter</fullName>
    </submittedName>
</protein>
<keyword evidence="5 6" id="KW-0472">Membrane</keyword>
<dbReference type="GO" id="GO:0005886">
    <property type="term" value="C:plasma membrane"/>
    <property type="evidence" value="ECO:0007669"/>
    <property type="project" value="UniProtKB-SubCell"/>
</dbReference>
<keyword evidence="4 6" id="KW-1133">Transmembrane helix</keyword>
<sequence>MPRSTLSAETTLIAPYISEFLPARHRGRFVARTVGFLAFGYVLAGLLAPVVISTRPETGRRIAAVITAASVVLLLWWWRKDLPESPRYLVSQGRLDEAAAPTTTIATSPCTPTTRAASTRLCARASAASSTAISTATGSRTSPS</sequence>
<name>A0AAU1UJQ6_9ACTN</name>
<organism evidence="8">
    <name type="scientific">Streptomyces sp. NBC_00119</name>
    <dbReference type="NCBI Taxonomy" id="2975659"/>
    <lineage>
        <taxon>Bacteria</taxon>
        <taxon>Bacillati</taxon>
        <taxon>Actinomycetota</taxon>
        <taxon>Actinomycetes</taxon>
        <taxon>Kitasatosporales</taxon>
        <taxon>Streptomycetaceae</taxon>
        <taxon>Streptomyces</taxon>
    </lineage>
</organism>
<dbReference type="SUPFAM" id="SSF103473">
    <property type="entry name" value="MFS general substrate transporter"/>
    <property type="match status" value="1"/>
</dbReference>
<dbReference type="EMBL" id="CP108195">
    <property type="protein sequence ID" value="WTS17421.1"/>
    <property type="molecule type" value="Genomic_DNA"/>
</dbReference>
<dbReference type="InterPro" id="IPR005828">
    <property type="entry name" value="MFS_sugar_transport-like"/>
</dbReference>
<evidence type="ECO:0000256" key="2">
    <source>
        <dbReference type="ARBA" id="ARBA00022448"/>
    </source>
</evidence>
<accession>A0AAU1UJQ6</accession>
<dbReference type="InterPro" id="IPR036259">
    <property type="entry name" value="MFS_trans_sf"/>
</dbReference>
<comment type="subcellular location">
    <subcellularLocation>
        <location evidence="1">Cell membrane</location>
        <topology evidence="1">Multi-pass membrane protein</topology>
    </subcellularLocation>
</comment>
<dbReference type="Gene3D" id="1.20.1250.20">
    <property type="entry name" value="MFS general substrate transporter like domains"/>
    <property type="match status" value="1"/>
</dbReference>
<dbReference type="PROSITE" id="PS50850">
    <property type="entry name" value="MFS"/>
    <property type="match status" value="1"/>
</dbReference>
<proteinExistence type="predicted"/>
<evidence type="ECO:0000256" key="4">
    <source>
        <dbReference type="ARBA" id="ARBA00022989"/>
    </source>
</evidence>
<evidence type="ECO:0000256" key="6">
    <source>
        <dbReference type="SAM" id="Phobius"/>
    </source>
</evidence>
<evidence type="ECO:0000256" key="1">
    <source>
        <dbReference type="ARBA" id="ARBA00004651"/>
    </source>
</evidence>
<reference evidence="8" key="1">
    <citation type="submission" date="2022-10" db="EMBL/GenBank/DDBJ databases">
        <title>The complete genomes of actinobacterial strains from the NBC collection.</title>
        <authorList>
            <person name="Joergensen T.S."/>
            <person name="Alvarez Arevalo M."/>
            <person name="Sterndorff E.B."/>
            <person name="Faurdal D."/>
            <person name="Vuksanovic O."/>
            <person name="Mourched A.-S."/>
            <person name="Charusanti P."/>
            <person name="Shaw S."/>
            <person name="Blin K."/>
            <person name="Weber T."/>
        </authorList>
    </citation>
    <scope>NUCLEOTIDE SEQUENCE</scope>
    <source>
        <strain evidence="8">NBC_00119</strain>
    </source>
</reference>
<feature type="transmembrane region" description="Helical" evidence="6">
    <location>
        <begin position="58"/>
        <end position="78"/>
    </location>
</feature>
<feature type="transmembrane region" description="Helical" evidence="6">
    <location>
        <begin position="29"/>
        <end position="52"/>
    </location>
</feature>
<gene>
    <name evidence="8" type="ORF">OHU69_44150</name>
</gene>
<dbReference type="Pfam" id="PF00083">
    <property type="entry name" value="Sugar_tr"/>
    <property type="match status" value="1"/>
</dbReference>
<dbReference type="AlphaFoldDB" id="A0AAU1UJQ6"/>
<evidence type="ECO:0000256" key="3">
    <source>
        <dbReference type="ARBA" id="ARBA00022692"/>
    </source>
</evidence>
<evidence type="ECO:0000256" key="5">
    <source>
        <dbReference type="ARBA" id="ARBA00023136"/>
    </source>
</evidence>
<evidence type="ECO:0000313" key="8">
    <source>
        <dbReference type="EMBL" id="WTS17421.1"/>
    </source>
</evidence>
<evidence type="ECO:0000259" key="7">
    <source>
        <dbReference type="PROSITE" id="PS50850"/>
    </source>
</evidence>
<dbReference type="GO" id="GO:0022857">
    <property type="term" value="F:transmembrane transporter activity"/>
    <property type="evidence" value="ECO:0007669"/>
    <property type="project" value="InterPro"/>
</dbReference>
<keyword evidence="3 6" id="KW-0812">Transmembrane</keyword>
<dbReference type="PANTHER" id="PTHR23511">
    <property type="entry name" value="SYNAPTIC VESICLE GLYCOPROTEIN 2"/>
    <property type="match status" value="1"/>
</dbReference>
<feature type="domain" description="Major facilitator superfamily (MFS) profile" evidence="7">
    <location>
        <begin position="1"/>
        <end position="144"/>
    </location>
</feature>